<protein>
    <submittedName>
        <fullName evidence="2">Uncharacterized protein</fullName>
    </submittedName>
</protein>
<dbReference type="PANTHER" id="PTHR47592:SF27">
    <property type="entry name" value="OS08G0421700 PROTEIN"/>
    <property type="match status" value="1"/>
</dbReference>
<gene>
    <name evidence="2" type="ORF">V5N11_010396</name>
</gene>
<comment type="caution">
    <text evidence="2">The sequence shown here is derived from an EMBL/GenBank/DDBJ whole genome shotgun (WGS) entry which is preliminary data.</text>
</comment>
<reference evidence="2 3" key="1">
    <citation type="submission" date="2024-04" db="EMBL/GenBank/DDBJ databases">
        <title>Genome assembly C_amara_ONT_v2.</title>
        <authorList>
            <person name="Yant L."/>
            <person name="Moore C."/>
            <person name="Slenker M."/>
        </authorList>
    </citation>
    <scope>NUCLEOTIDE SEQUENCE [LARGE SCALE GENOMIC DNA]</scope>
    <source>
        <tissue evidence="2">Leaf</tissue>
    </source>
</reference>
<sequence>MTTDGDDVDMTGKSPSHGQNETPVDSVARDLFGVRLQEATVPQENYLGMSQLPAAMAHRLMPEKFDGKGFKTWQNKMLFYMSNLNCEKFLKEDPPIVPFGNKDAHLLATVGAWKHADFMCRGWILGRLIDPLFQVYSQEARTSKELWMGLEKKYKSDDAGGQKFSGSFPARSLPGITGL</sequence>
<evidence type="ECO:0000256" key="1">
    <source>
        <dbReference type="SAM" id="MobiDB-lite"/>
    </source>
</evidence>
<keyword evidence="3" id="KW-1185">Reference proteome</keyword>
<evidence type="ECO:0000313" key="2">
    <source>
        <dbReference type="EMBL" id="KAL1194489.1"/>
    </source>
</evidence>
<name>A0ABD0ZT22_CARAN</name>
<feature type="region of interest" description="Disordered" evidence="1">
    <location>
        <begin position="1"/>
        <end position="24"/>
    </location>
</feature>
<dbReference type="PANTHER" id="PTHR47592">
    <property type="entry name" value="PBF68 PROTEIN"/>
    <property type="match status" value="1"/>
</dbReference>
<accession>A0ABD0ZT22</accession>
<feature type="compositionally biased region" description="Polar residues" evidence="1">
    <location>
        <begin position="13"/>
        <end position="23"/>
    </location>
</feature>
<dbReference type="AlphaFoldDB" id="A0ABD0ZT22"/>
<dbReference type="Proteomes" id="UP001558713">
    <property type="component" value="Unassembled WGS sequence"/>
</dbReference>
<dbReference type="EMBL" id="JBANAX010000752">
    <property type="protein sequence ID" value="KAL1194489.1"/>
    <property type="molecule type" value="Genomic_DNA"/>
</dbReference>
<proteinExistence type="predicted"/>
<organism evidence="2 3">
    <name type="scientific">Cardamine amara subsp. amara</name>
    <dbReference type="NCBI Taxonomy" id="228776"/>
    <lineage>
        <taxon>Eukaryota</taxon>
        <taxon>Viridiplantae</taxon>
        <taxon>Streptophyta</taxon>
        <taxon>Embryophyta</taxon>
        <taxon>Tracheophyta</taxon>
        <taxon>Spermatophyta</taxon>
        <taxon>Magnoliopsida</taxon>
        <taxon>eudicotyledons</taxon>
        <taxon>Gunneridae</taxon>
        <taxon>Pentapetalae</taxon>
        <taxon>rosids</taxon>
        <taxon>malvids</taxon>
        <taxon>Brassicales</taxon>
        <taxon>Brassicaceae</taxon>
        <taxon>Cardamineae</taxon>
        <taxon>Cardamine</taxon>
    </lineage>
</organism>
<evidence type="ECO:0000313" key="3">
    <source>
        <dbReference type="Proteomes" id="UP001558713"/>
    </source>
</evidence>